<proteinExistence type="predicted"/>
<feature type="compositionally biased region" description="Polar residues" evidence="5">
    <location>
        <begin position="122"/>
        <end position="146"/>
    </location>
</feature>
<name>A0A136IVV3_9PEZI</name>
<feature type="region of interest" description="Disordered" evidence="5">
    <location>
        <begin position="119"/>
        <end position="175"/>
    </location>
</feature>
<accession>A0A136IVV3</accession>
<evidence type="ECO:0000256" key="1">
    <source>
        <dbReference type="ARBA" id="ARBA00004167"/>
    </source>
</evidence>
<dbReference type="EMBL" id="KQ964256">
    <property type="protein sequence ID" value="KXJ89003.1"/>
    <property type="molecule type" value="Genomic_DNA"/>
</dbReference>
<evidence type="ECO:0000256" key="5">
    <source>
        <dbReference type="SAM" id="MobiDB-lite"/>
    </source>
</evidence>
<evidence type="ECO:0008006" key="9">
    <source>
        <dbReference type="Google" id="ProtNLM"/>
    </source>
</evidence>
<sequence>MRTASTLSLAVAGLSLQVLGANFESKFLFPAEKEEGATFHFGDTLQVSWISNYTEPTLWLFCRRPNDNTPRAQWNERVAEFNGTQAIKLSFKGMAGCWLNLKGKDEKTSINSINWRYDNNERGQTTIGPTSTSAGPSQTSGSSASPTADLASTTTTPSPQAPNSSPSPSDSAETGLSTGVKAGIGAGAGLAGLAIIAAIIFLLVRRRRRADRGPTNDYDPVDPVEHNSVSNSSGDDRSKAELSAVGTPATQYQSVVAGDSKAWPSHFGQHPATTLSPVDTVYYSPSVDGSQSHYYNQLGHLGPQELYSGPMPTAHEMYVEPPRPKEMPSTENRT</sequence>
<evidence type="ECO:0000256" key="3">
    <source>
        <dbReference type="ARBA" id="ARBA00022989"/>
    </source>
</evidence>
<feature type="region of interest" description="Disordered" evidence="5">
    <location>
        <begin position="305"/>
        <end position="334"/>
    </location>
</feature>
<feature type="region of interest" description="Disordered" evidence="5">
    <location>
        <begin position="212"/>
        <end position="248"/>
    </location>
</feature>
<reference evidence="8" key="1">
    <citation type="submission" date="2016-02" db="EMBL/GenBank/DDBJ databases">
        <title>Draft genome sequence of Microdochium bolleyi, a fungal endophyte of beachgrass.</title>
        <authorList>
            <consortium name="DOE Joint Genome Institute"/>
            <person name="David A.S."/>
            <person name="May G."/>
            <person name="Haridas S."/>
            <person name="Lim J."/>
            <person name="Wang M."/>
            <person name="Labutti K."/>
            <person name="Lipzen A."/>
            <person name="Barry K."/>
            <person name="Grigoriev I.V."/>
        </authorList>
    </citation>
    <scope>NUCLEOTIDE SEQUENCE [LARGE SCALE GENOMIC DNA]</scope>
    <source>
        <strain evidence="8">J235TASD1</strain>
    </source>
</reference>
<dbReference type="GO" id="GO:0071944">
    <property type="term" value="C:cell periphery"/>
    <property type="evidence" value="ECO:0007669"/>
    <property type="project" value="UniProtKB-ARBA"/>
</dbReference>
<evidence type="ECO:0000256" key="2">
    <source>
        <dbReference type="ARBA" id="ARBA00022692"/>
    </source>
</evidence>
<keyword evidence="4" id="KW-0472">Membrane</keyword>
<dbReference type="PANTHER" id="PTHR15549">
    <property type="entry name" value="PAIRED IMMUNOGLOBULIN-LIKE TYPE 2 RECEPTOR"/>
    <property type="match status" value="1"/>
</dbReference>
<evidence type="ECO:0000256" key="4">
    <source>
        <dbReference type="ARBA" id="ARBA00023136"/>
    </source>
</evidence>
<evidence type="ECO:0000256" key="6">
    <source>
        <dbReference type="SAM" id="SignalP"/>
    </source>
</evidence>
<keyword evidence="6" id="KW-0732">Signal</keyword>
<feature type="compositionally biased region" description="Low complexity" evidence="5">
    <location>
        <begin position="151"/>
        <end position="174"/>
    </location>
</feature>
<evidence type="ECO:0000313" key="7">
    <source>
        <dbReference type="EMBL" id="KXJ89003.1"/>
    </source>
</evidence>
<dbReference type="OrthoDB" id="5367645at2759"/>
<feature type="signal peptide" evidence="6">
    <location>
        <begin position="1"/>
        <end position="20"/>
    </location>
</feature>
<dbReference type="STRING" id="196109.A0A136IVV3"/>
<evidence type="ECO:0000313" key="8">
    <source>
        <dbReference type="Proteomes" id="UP000070501"/>
    </source>
</evidence>
<protein>
    <recommendedName>
        <fullName evidence="9">Mid2 domain-containing protein</fullName>
    </recommendedName>
</protein>
<dbReference type="PANTHER" id="PTHR15549:SF33">
    <property type="entry name" value="MEMBRANE PROTEIN WSC4, PUTATIVE (AFU_ORTHOLOGUE AFUA_5G09020)-RELATED"/>
    <property type="match status" value="1"/>
</dbReference>
<organism evidence="7 8">
    <name type="scientific">Microdochium bolleyi</name>
    <dbReference type="NCBI Taxonomy" id="196109"/>
    <lineage>
        <taxon>Eukaryota</taxon>
        <taxon>Fungi</taxon>
        <taxon>Dikarya</taxon>
        <taxon>Ascomycota</taxon>
        <taxon>Pezizomycotina</taxon>
        <taxon>Sordariomycetes</taxon>
        <taxon>Xylariomycetidae</taxon>
        <taxon>Xylariales</taxon>
        <taxon>Microdochiaceae</taxon>
        <taxon>Microdochium</taxon>
    </lineage>
</organism>
<keyword evidence="2" id="KW-0812">Transmembrane</keyword>
<dbReference type="InterPro" id="IPR051694">
    <property type="entry name" value="Immunoregulatory_rcpt-like"/>
</dbReference>
<dbReference type="InParanoid" id="A0A136IVV3"/>
<keyword evidence="3" id="KW-1133">Transmembrane helix</keyword>
<feature type="compositionally biased region" description="Basic and acidic residues" evidence="5">
    <location>
        <begin position="322"/>
        <end position="334"/>
    </location>
</feature>
<dbReference type="Proteomes" id="UP000070501">
    <property type="component" value="Unassembled WGS sequence"/>
</dbReference>
<comment type="subcellular location">
    <subcellularLocation>
        <location evidence="1">Membrane</location>
        <topology evidence="1">Single-pass membrane protein</topology>
    </subcellularLocation>
</comment>
<feature type="chain" id="PRO_5007293224" description="Mid2 domain-containing protein" evidence="6">
    <location>
        <begin position="21"/>
        <end position="334"/>
    </location>
</feature>
<dbReference type="GO" id="GO:0016020">
    <property type="term" value="C:membrane"/>
    <property type="evidence" value="ECO:0007669"/>
    <property type="project" value="UniProtKB-SubCell"/>
</dbReference>
<keyword evidence="8" id="KW-1185">Reference proteome</keyword>
<gene>
    <name evidence="7" type="ORF">Micbo1qcDRAFT_177492</name>
</gene>
<dbReference type="AlphaFoldDB" id="A0A136IVV3"/>